<evidence type="ECO:0000256" key="2">
    <source>
        <dbReference type="ARBA" id="ARBA00023235"/>
    </source>
</evidence>
<comment type="similarity">
    <text evidence="1">Belongs to the PhzF family.</text>
</comment>
<evidence type="ECO:0000313" key="5">
    <source>
        <dbReference type="Proteomes" id="UP000030762"/>
    </source>
</evidence>
<dbReference type="GO" id="GO:0016853">
    <property type="term" value="F:isomerase activity"/>
    <property type="evidence" value="ECO:0007669"/>
    <property type="project" value="UniProtKB-KW"/>
</dbReference>
<dbReference type="SUPFAM" id="SSF54506">
    <property type="entry name" value="Diaminopimelate epimerase-like"/>
    <property type="match status" value="1"/>
</dbReference>
<protein>
    <recommendedName>
        <fullName evidence="3">N-acetyltransferase domain-containing protein</fullName>
    </recommendedName>
</protein>
<dbReference type="Proteomes" id="UP000030762">
    <property type="component" value="Unassembled WGS sequence"/>
</dbReference>
<dbReference type="EMBL" id="JH767153">
    <property type="protein sequence ID" value="EQC34752.1"/>
    <property type="molecule type" value="Genomic_DNA"/>
</dbReference>
<evidence type="ECO:0000256" key="1">
    <source>
        <dbReference type="ARBA" id="ARBA00008270"/>
    </source>
</evidence>
<dbReference type="Gene3D" id="3.40.630.30">
    <property type="match status" value="1"/>
</dbReference>
<dbReference type="PANTHER" id="PTHR13774:SF17">
    <property type="entry name" value="PHENAZINE BIOSYNTHESIS-LIKE DOMAIN-CONTAINING PROTEIN"/>
    <property type="match status" value="1"/>
</dbReference>
<dbReference type="SUPFAM" id="SSF55729">
    <property type="entry name" value="Acyl-CoA N-acyltransferases (Nat)"/>
    <property type="match status" value="1"/>
</dbReference>
<proteinExistence type="inferred from homology"/>
<dbReference type="InterPro" id="IPR000182">
    <property type="entry name" value="GNAT_dom"/>
</dbReference>
<dbReference type="AlphaFoldDB" id="T0RWM0"/>
<dbReference type="PROSITE" id="PS51186">
    <property type="entry name" value="GNAT"/>
    <property type="match status" value="1"/>
</dbReference>
<evidence type="ECO:0000259" key="3">
    <source>
        <dbReference type="PROSITE" id="PS51186"/>
    </source>
</evidence>
<name>T0RWM0_SAPDV</name>
<dbReference type="STRING" id="1156394.T0RWM0"/>
<dbReference type="RefSeq" id="XP_008611624.1">
    <property type="nucleotide sequence ID" value="XM_008613402.1"/>
</dbReference>
<dbReference type="OMA" id="ICLSPLN"/>
<dbReference type="eggNOG" id="KOG3033">
    <property type="taxonomic scope" value="Eukaryota"/>
</dbReference>
<gene>
    <name evidence="4" type="ORF">SDRG_07563</name>
</gene>
<keyword evidence="5" id="KW-1185">Reference proteome</keyword>
<dbReference type="eggNOG" id="KOG4144">
    <property type="taxonomic scope" value="Eukaryota"/>
</dbReference>
<reference evidence="4 5" key="1">
    <citation type="submission" date="2012-04" db="EMBL/GenBank/DDBJ databases">
        <title>The Genome Sequence of Saprolegnia declina VS20.</title>
        <authorList>
            <consortium name="The Broad Institute Genome Sequencing Platform"/>
            <person name="Russ C."/>
            <person name="Nusbaum C."/>
            <person name="Tyler B."/>
            <person name="van West P."/>
            <person name="Dieguez-Uribeondo J."/>
            <person name="de Bruijn I."/>
            <person name="Tripathy S."/>
            <person name="Jiang R."/>
            <person name="Young S.K."/>
            <person name="Zeng Q."/>
            <person name="Gargeya S."/>
            <person name="Fitzgerald M."/>
            <person name="Haas B."/>
            <person name="Abouelleil A."/>
            <person name="Alvarado L."/>
            <person name="Arachchi H.M."/>
            <person name="Berlin A."/>
            <person name="Chapman S.B."/>
            <person name="Goldberg J."/>
            <person name="Griggs A."/>
            <person name="Gujja S."/>
            <person name="Hansen M."/>
            <person name="Howarth C."/>
            <person name="Imamovic A."/>
            <person name="Larimer J."/>
            <person name="McCowen C."/>
            <person name="Montmayeur A."/>
            <person name="Murphy C."/>
            <person name="Neiman D."/>
            <person name="Pearson M."/>
            <person name="Priest M."/>
            <person name="Roberts A."/>
            <person name="Saif S."/>
            <person name="Shea T."/>
            <person name="Sisk P."/>
            <person name="Sykes S."/>
            <person name="Wortman J."/>
            <person name="Nusbaum C."/>
            <person name="Birren B."/>
        </authorList>
    </citation>
    <scope>NUCLEOTIDE SEQUENCE [LARGE SCALE GENOMIC DNA]</scope>
    <source>
        <strain evidence="4 5">VS20</strain>
    </source>
</reference>
<feature type="domain" description="N-acetyltransferase" evidence="3">
    <location>
        <begin position="3"/>
        <end position="161"/>
    </location>
</feature>
<dbReference type="InterPro" id="IPR003719">
    <property type="entry name" value="Phenazine_PhzF-like"/>
</dbReference>
<dbReference type="GO" id="GO:0016747">
    <property type="term" value="F:acyltransferase activity, transferring groups other than amino-acyl groups"/>
    <property type="evidence" value="ECO:0007669"/>
    <property type="project" value="InterPro"/>
</dbReference>
<dbReference type="Gene3D" id="3.10.310.10">
    <property type="entry name" value="Diaminopimelate Epimerase, Chain A, domain 1"/>
    <property type="match status" value="2"/>
</dbReference>
<accession>T0RWM0</accession>
<evidence type="ECO:0000313" key="4">
    <source>
        <dbReference type="EMBL" id="EQC34752.1"/>
    </source>
</evidence>
<sequence length="454" mass="49946">MSVTFRVLSPNEAEAAHAIEVASYAPGKAATLMQIRDRIHRASDFFLGVYEAATLVGFVNGTLSAQRELTEDSMAGHDPRGHYLCIHSLVIAASHRRQGLATKLLSTYVRRLVDETNVALIALLAEPAHVAFYVKCGFAVLRMSPIAYNQAPDLELAFDCRAVRQLDVVVVDAFATRPYEGNPAAVVVISCRQFDAPGVDHWMQQVAMERNLSETAYVAPLSEAHVGQNEYRLRWFTPGCEIRLCGHATLAAAFTLFEGGHCDKTECIRFHTLSGVLTTRYVVQPDGRSEIEMDFPSLVQQEHDDAWRCATSSTLLHALQLANSEILAVVEYGTKVLCHVRPSAYDAVQPDFALLATLPCQSVVLTCAAPLASGYDFYSRFFGPNVGVNEDPVTGSAHCALAPYWHAYLPTHPRQFRARQTSRRGGDVGVRLTDDNRVFLTGSAVMTLRGKMLE</sequence>
<dbReference type="NCBIfam" id="TIGR00654">
    <property type="entry name" value="PhzF_family"/>
    <property type="match status" value="1"/>
</dbReference>
<dbReference type="Pfam" id="PF00583">
    <property type="entry name" value="Acetyltransf_1"/>
    <property type="match status" value="1"/>
</dbReference>
<dbReference type="VEuPathDB" id="FungiDB:SDRG_07563"/>
<dbReference type="InterPro" id="IPR016181">
    <property type="entry name" value="Acyl_CoA_acyltransferase"/>
</dbReference>
<organism evidence="4 5">
    <name type="scientific">Saprolegnia diclina (strain VS20)</name>
    <dbReference type="NCBI Taxonomy" id="1156394"/>
    <lineage>
        <taxon>Eukaryota</taxon>
        <taxon>Sar</taxon>
        <taxon>Stramenopiles</taxon>
        <taxon>Oomycota</taxon>
        <taxon>Saprolegniomycetes</taxon>
        <taxon>Saprolegniales</taxon>
        <taxon>Saprolegniaceae</taxon>
        <taxon>Saprolegnia</taxon>
    </lineage>
</organism>
<dbReference type="OrthoDB" id="75169at2759"/>
<dbReference type="Pfam" id="PF02567">
    <property type="entry name" value="PhzC-PhzF"/>
    <property type="match status" value="1"/>
</dbReference>
<keyword evidence="2" id="KW-0413">Isomerase</keyword>
<dbReference type="CDD" id="cd04301">
    <property type="entry name" value="NAT_SF"/>
    <property type="match status" value="1"/>
</dbReference>
<dbReference type="GO" id="GO:0005737">
    <property type="term" value="C:cytoplasm"/>
    <property type="evidence" value="ECO:0007669"/>
    <property type="project" value="TreeGrafter"/>
</dbReference>
<dbReference type="PANTHER" id="PTHR13774">
    <property type="entry name" value="PHENAZINE BIOSYNTHESIS PROTEIN"/>
    <property type="match status" value="1"/>
</dbReference>
<dbReference type="GeneID" id="19948290"/>
<dbReference type="InParanoid" id="T0RWM0"/>